<dbReference type="AlphaFoldDB" id="A0A1X7JMP3"/>
<evidence type="ECO:0000313" key="1">
    <source>
        <dbReference type="EMBL" id="SMG28692.1"/>
    </source>
</evidence>
<organism evidence="1 2">
    <name type="scientific">Agreia pratensis</name>
    <dbReference type="NCBI Taxonomy" id="150121"/>
    <lineage>
        <taxon>Bacteria</taxon>
        <taxon>Bacillati</taxon>
        <taxon>Actinomycetota</taxon>
        <taxon>Actinomycetes</taxon>
        <taxon>Micrococcales</taxon>
        <taxon>Microbacteriaceae</taxon>
        <taxon>Agreia</taxon>
    </lineage>
</organism>
<accession>A0A1X7JMP3</accession>
<dbReference type="Proteomes" id="UP000193244">
    <property type="component" value="Unassembled WGS sequence"/>
</dbReference>
<reference evidence="2" key="1">
    <citation type="submission" date="2017-04" db="EMBL/GenBank/DDBJ databases">
        <authorList>
            <person name="Varghese N."/>
            <person name="Submissions S."/>
        </authorList>
    </citation>
    <scope>NUCLEOTIDE SEQUENCE [LARGE SCALE GENOMIC DNA]</scope>
    <source>
        <strain evidence="2">VKM Ac-2510</strain>
    </source>
</reference>
<sequence length="268" mass="30509">MRSSGGSRDTLLSFCRAYEPRLGAGQFFSHWTAAQLWRAPLPYEFDPTENLHVATRAPHRAPRSRFITGHQVTDPLASVRLRFGLPTADPATTWLQLARTLGEANLVAVADHLVLTPVYPEPTELRPYVTLDELSSRVAAYSGPGSRRAAAALERVRLGVESRPETLVRLMIVDAGMPEPEINPEVWSDDGEWLGRGDMVLRRWKVLVEYDGDQHRTNTAQYEKDMARRERFRQAHWNGVYIRKRGLRYPAETVERVRTALLRAGWRP</sequence>
<evidence type="ECO:0008006" key="3">
    <source>
        <dbReference type="Google" id="ProtNLM"/>
    </source>
</evidence>
<dbReference type="EMBL" id="FXAY01000002">
    <property type="protein sequence ID" value="SMG28692.1"/>
    <property type="molecule type" value="Genomic_DNA"/>
</dbReference>
<name>A0A1X7JMP3_9MICO</name>
<dbReference type="STRING" id="150121.SAMN06296010_1482"/>
<gene>
    <name evidence="1" type="ORF">SAMN06296010_1482</name>
</gene>
<proteinExistence type="predicted"/>
<dbReference type="Gene3D" id="3.40.960.10">
    <property type="entry name" value="VSR Endonuclease"/>
    <property type="match status" value="1"/>
</dbReference>
<evidence type="ECO:0000313" key="2">
    <source>
        <dbReference type="Proteomes" id="UP000193244"/>
    </source>
</evidence>
<keyword evidence="2" id="KW-1185">Reference proteome</keyword>
<protein>
    <recommendedName>
        <fullName evidence="3">DUF559 domain-containing protein</fullName>
    </recommendedName>
</protein>